<dbReference type="AlphaFoldDB" id="A0A6B2HA80"/>
<dbReference type="EMBL" id="JAAEAA010000012">
    <property type="protein sequence ID" value="NDK56314.1"/>
    <property type="molecule type" value="Genomic_DNA"/>
</dbReference>
<dbReference type="RefSeq" id="WP_162346378.1">
    <property type="nucleotide sequence ID" value="NZ_JAAEAA010000012.1"/>
</dbReference>
<sequence>MKVAIVTRNGNNSPKVLALSLQFMFSKLNVTADILEIFDTFARAFPLLSETRNKAKLHFKLYEKVSNLLRDYRNFSKLGEYNLIVFCECTPNGFWRNYYNIEHLKKLYPEMPLAFYEVYYLGNAPTQIVKLTQNNDHSIERYDWHFAVSDVTEIKSNPDNSWSKIGLDITYTGLSPVIKNEFIVIVDFEQSGYKKLRQAQLDLLHKLNIKYISLESRYEIQEIREIYKQGVILLLQSPEAFGLPIAECLATGCMVATPTSAWPMAWRKGENLQPGGEGELPDCFIVYKDIHGLENQLFRLKNNYDPVETPKNVFNTFYNHYPYFYEGDLDALSKSLKAILNN</sequence>
<dbReference type="Proteomes" id="UP000478546">
    <property type="component" value="Unassembled WGS sequence"/>
</dbReference>
<evidence type="ECO:0000313" key="1">
    <source>
        <dbReference type="EMBL" id="NDK56314.1"/>
    </source>
</evidence>
<evidence type="ECO:0000313" key="2">
    <source>
        <dbReference type="Proteomes" id="UP000478546"/>
    </source>
</evidence>
<keyword evidence="2" id="KW-1185">Reference proteome</keyword>
<comment type="caution">
    <text evidence="1">The sequence shown here is derived from an EMBL/GenBank/DDBJ whole genome shotgun (WGS) entry which is preliminary data.</text>
</comment>
<accession>A0A6B2HA80</accession>
<name>A0A6B2HA80_9BACT</name>
<reference evidence="1 2" key="1">
    <citation type="submission" date="2020-01" db="EMBL/GenBank/DDBJ databases">
        <authorList>
            <person name="Kim M.K."/>
        </authorList>
    </citation>
    <scope>NUCLEOTIDE SEQUENCE [LARGE SCALE GENOMIC DNA]</scope>
    <source>
        <strain evidence="1 2">BT213</strain>
    </source>
</reference>
<gene>
    <name evidence="1" type="ORF">GWO68_10325</name>
</gene>
<protein>
    <submittedName>
        <fullName evidence="1">Uncharacterized protein</fullName>
    </submittedName>
</protein>
<proteinExistence type="predicted"/>
<organism evidence="1 2">
    <name type="scientific">Pontibacter fetidus</name>
    <dbReference type="NCBI Taxonomy" id="2700082"/>
    <lineage>
        <taxon>Bacteria</taxon>
        <taxon>Pseudomonadati</taxon>
        <taxon>Bacteroidota</taxon>
        <taxon>Cytophagia</taxon>
        <taxon>Cytophagales</taxon>
        <taxon>Hymenobacteraceae</taxon>
        <taxon>Pontibacter</taxon>
    </lineage>
</organism>